<dbReference type="RefSeq" id="XP_051858016.1">
    <property type="nucleotide sequence ID" value="XM_052002056.1"/>
</dbReference>
<feature type="transmembrane region" description="Helical" evidence="9">
    <location>
        <begin position="834"/>
        <end position="859"/>
    </location>
</feature>
<dbReference type="GO" id="GO:0140359">
    <property type="term" value="F:ABC-type transporter activity"/>
    <property type="evidence" value="ECO:0007669"/>
    <property type="project" value="InterPro"/>
</dbReference>
<dbReference type="GO" id="GO:0016887">
    <property type="term" value="F:ATP hydrolysis activity"/>
    <property type="evidence" value="ECO:0007669"/>
    <property type="project" value="InterPro"/>
</dbReference>
<keyword evidence="5" id="KW-0067">ATP-binding</keyword>
<feature type="region of interest" description="Disordered" evidence="8">
    <location>
        <begin position="668"/>
        <end position="698"/>
    </location>
</feature>
<feature type="transmembrane region" description="Helical" evidence="9">
    <location>
        <begin position="206"/>
        <end position="226"/>
    </location>
</feature>
<keyword evidence="7 9" id="KW-0472">Membrane</keyword>
<dbReference type="OrthoDB" id="6500128at2759"/>
<dbReference type="FunFam" id="1.20.1560.10:FF:000026">
    <property type="entry name" value="Multidrug resistance-associated protein lethal(2)03659"/>
    <property type="match status" value="1"/>
</dbReference>
<dbReference type="CDD" id="cd03244">
    <property type="entry name" value="ABCC_MRP_domain2"/>
    <property type="match status" value="1"/>
</dbReference>
<dbReference type="SMART" id="SM00382">
    <property type="entry name" value="AAA"/>
    <property type="match status" value="2"/>
</dbReference>
<protein>
    <submittedName>
        <fullName evidence="13">Probable multidrug resistance-associated protein lethal(2)03659</fullName>
    </submittedName>
</protein>
<evidence type="ECO:0000256" key="2">
    <source>
        <dbReference type="ARBA" id="ARBA00022448"/>
    </source>
</evidence>
<evidence type="ECO:0000256" key="7">
    <source>
        <dbReference type="ARBA" id="ARBA00023136"/>
    </source>
</evidence>
<feature type="transmembrane region" description="Helical" evidence="9">
    <location>
        <begin position="82"/>
        <end position="104"/>
    </location>
</feature>
<keyword evidence="3 9" id="KW-0812">Transmembrane</keyword>
<feature type="domain" description="ABC transporter" evidence="10">
    <location>
        <begin position="1110"/>
        <end position="1345"/>
    </location>
</feature>
<evidence type="ECO:0000313" key="12">
    <source>
        <dbReference type="Proteomes" id="UP000515160"/>
    </source>
</evidence>
<feature type="transmembrane region" description="Helical" evidence="9">
    <location>
        <begin position="232"/>
        <end position="253"/>
    </location>
</feature>
<feature type="domain" description="ABC transmembrane type-1" evidence="11">
    <location>
        <begin position="815"/>
        <end position="1072"/>
    </location>
</feature>
<dbReference type="InterPro" id="IPR036640">
    <property type="entry name" value="ABC1_TM_sf"/>
</dbReference>
<proteinExistence type="predicted"/>
<feature type="transmembrane region" description="Helical" evidence="9">
    <location>
        <begin position="932"/>
        <end position="950"/>
    </location>
</feature>
<evidence type="ECO:0000256" key="3">
    <source>
        <dbReference type="ARBA" id="ARBA00022692"/>
    </source>
</evidence>
<feature type="domain" description="ABC transmembrane type-1" evidence="11">
    <location>
        <begin position="96"/>
        <end position="376"/>
    </location>
</feature>
<feature type="transmembrane region" description="Helical" evidence="9">
    <location>
        <begin position="1018"/>
        <end position="1039"/>
    </location>
</feature>
<evidence type="ECO:0000313" key="13">
    <source>
        <dbReference type="RefSeq" id="XP_051858016.1"/>
    </source>
</evidence>
<feature type="transmembrane region" description="Helical" evidence="9">
    <location>
        <begin position="903"/>
        <end position="926"/>
    </location>
</feature>
<dbReference type="CDD" id="cd03250">
    <property type="entry name" value="ABCC_MRP_domain1"/>
    <property type="match status" value="1"/>
</dbReference>
<gene>
    <name evidence="13" type="primary">LOC117565600</name>
</gene>
<feature type="compositionally biased region" description="Basic and acidic residues" evidence="8">
    <location>
        <begin position="668"/>
        <end position="679"/>
    </location>
</feature>
<dbReference type="SUPFAM" id="SSF90123">
    <property type="entry name" value="ABC transporter transmembrane region"/>
    <property type="match status" value="2"/>
</dbReference>
<dbReference type="InterPro" id="IPR003439">
    <property type="entry name" value="ABC_transporter-like_ATP-bd"/>
</dbReference>
<feature type="transmembrane region" description="Helical" evidence="9">
    <location>
        <begin position="738"/>
        <end position="767"/>
    </location>
</feature>
<comment type="subcellular location">
    <subcellularLocation>
        <location evidence="1">Membrane</location>
        <topology evidence="1">Multi-pass membrane protein</topology>
    </subcellularLocation>
</comment>
<dbReference type="InterPro" id="IPR003593">
    <property type="entry name" value="AAA+_ATPase"/>
</dbReference>
<dbReference type="SUPFAM" id="SSF52540">
    <property type="entry name" value="P-loop containing nucleoside triphosphate hydrolases"/>
    <property type="match status" value="2"/>
</dbReference>
<evidence type="ECO:0000256" key="8">
    <source>
        <dbReference type="SAM" id="MobiDB-lite"/>
    </source>
</evidence>
<dbReference type="Pfam" id="PF00664">
    <property type="entry name" value="ABC_membrane"/>
    <property type="match status" value="2"/>
</dbReference>
<dbReference type="Proteomes" id="UP000515160">
    <property type="component" value="Chromosome 2L"/>
</dbReference>
<dbReference type="FunFam" id="3.40.50.300:FF:000482">
    <property type="entry name" value="Multidrug resistance-associated protein member 4"/>
    <property type="match status" value="1"/>
</dbReference>
<evidence type="ECO:0000256" key="6">
    <source>
        <dbReference type="ARBA" id="ARBA00022989"/>
    </source>
</evidence>
<dbReference type="InterPro" id="IPR017871">
    <property type="entry name" value="ABC_transporter-like_CS"/>
</dbReference>
<dbReference type="InterPro" id="IPR050173">
    <property type="entry name" value="ABC_transporter_C-like"/>
</dbReference>
<evidence type="ECO:0000259" key="11">
    <source>
        <dbReference type="PROSITE" id="PS50929"/>
    </source>
</evidence>
<dbReference type="PROSITE" id="PS00211">
    <property type="entry name" value="ABC_TRANSPORTER_1"/>
    <property type="match status" value="2"/>
</dbReference>
<keyword evidence="12" id="KW-1185">Reference proteome</keyword>
<dbReference type="Pfam" id="PF00005">
    <property type="entry name" value="ABC_tran"/>
    <property type="match status" value="2"/>
</dbReference>
<dbReference type="GO" id="GO:0005524">
    <property type="term" value="F:ATP binding"/>
    <property type="evidence" value="ECO:0007669"/>
    <property type="project" value="UniProtKB-KW"/>
</dbReference>
<dbReference type="PANTHER" id="PTHR24223">
    <property type="entry name" value="ATP-BINDING CASSETTE SUB-FAMILY C"/>
    <property type="match status" value="1"/>
</dbReference>
<evidence type="ECO:0000256" key="5">
    <source>
        <dbReference type="ARBA" id="ARBA00022840"/>
    </source>
</evidence>
<sequence>MQSLKTTDLPENPREHANFISAICFWFTMPTFLKGRKKVLETSDLYKTLREHKTETLGDKISVAWNRELLKQQKNPNKKPSLLSALIRVFGWYYGLLGLVLFLLELGLRTIQPLFLLKLIAYYTNGKESINDAYFYAAGVIACSALNVFIMHPYMLGTVHMGMKMRVALSSMIYRKALKLSKTALGDTTAGHIVNLISNDVGRLDLATIFVHYLWVGPLQTLFITYLMYLKIGIAAIFGVAFMLAFIPLQAWLGKKSSALRMRTALRTDERVRMMNEIIAGIQVIKMYAWELPFEQLVAFARKKEINAIRHVSYIRGILLSFIIFLTRVSIFLSLVGYVLLGTFLTPEVAFVITAYYNILRTTMTVFFPQGISQMAEALISIKRVEKYMLYEETDVSDRSVDMSAVSTPGTNQTTVQSKLEQEKLLTPTSLQNINENAMLSEAKVSINNLMAKWDPNSPDYTLNGVNLRVQPGTLLGIVGRTGAGKSSLIQAILGELRVESGEIRVNGSFSYASQEPWLFTGTVRQNILFGQEMDKRRYNLVVKNCALERDFELLPFGDKTIVGERGASLSGGQKARISLARAVYRQSAIYLLDDPLSAVDTHVARHLFEKCMRGYLRDRIVILVTHQLQFLQHADQIVIMDKGQVSAVGTYDSLRESGLDFATMLAEEHDEHNSEGSRSRSGSTTERRRNSEQSLVSLADSTVDETAGEQMHVQESQEQGDIGLGLYAKYFRSGGGFFAFFVTMAFCVLTQVMASLGDYFLAYWVAKKGSIRNENVVPQGNNTFVLEADAPIVNDTFTVAPDTADNSHVLESRLSIWLSELGWSVDAEMLDTYIFTLITITTIALTLARSFLFFNLAMKASTKLHNSMFRGISRAAMYFFNTNPSGRILNRFSKDMGQVDEILPAVMMDVIQIFLSLGGIVIVIAVVNPMFLIPTMFLVIIFYQLRTFYLKTSRNVKRLEAITRSPIYSHMAASLTGLSTIRAFGAQRVLVSEFDNHQDLHNSAFYMFISTSRAFGFWLDCFCILYIAIVTLSCLFFPPANGGMVGLVITQAMGMTGMVQWGMRQSAELENTMTAVERVVEYEDIEPEGALEAPADKKPAKSWPEHGKITFEELSLRYFPDPKSEYVLKSLNFVIKAREKVGIVGRTGAGKSSLINALFRLSYTDGSILIDKRDTQEMGLHDLRSKISIIPQEPVLFSGTMRYNLDPFDEYSDQKLWSSLEEVKLKDVVADLPSALQSKITEGGTNFSVGQRQLVCLARAILRENRVLVMDEATANVDPQTDALIQTTIRNKFKECTVLTIAHRLHTIMDSDKVLVMDAGRVVEFGTPYELLTSAETKVFHDMVKQTGKATYENLLQVAKKAFESNQQTRKLSS</sequence>
<feature type="domain" description="ABC transporter" evidence="10">
    <location>
        <begin position="445"/>
        <end position="668"/>
    </location>
</feature>
<dbReference type="GeneID" id="117565600"/>
<reference evidence="13" key="1">
    <citation type="submission" date="2025-08" db="UniProtKB">
        <authorList>
            <consortium name="RefSeq"/>
        </authorList>
    </citation>
    <scope>IDENTIFICATION</scope>
    <source>
        <strain evidence="13">15112-1751.03</strain>
        <tissue evidence="13">Whole Adult</tissue>
    </source>
</reference>
<evidence type="ECO:0000256" key="4">
    <source>
        <dbReference type="ARBA" id="ARBA00022741"/>
    </source>
</evidence>
<dbReference type="PROSITE" id="PS50893">
    <property type="entry name" value="ABC_TRANSPORTER_2"/>
    <property type="match status" value="2"/>
</dbReference>
<dbReference type="FunFam" id="3.40.50.300:FF:000163">
    <property type="entry name" value="Multidrug resistance-associated protein member 4"/>
    <property type="match status" value="1"/>
</dbReference>
<dbReference type="PROSITE" id="PS50929">
    <property type="entry name" value="ABC_TM1F"/>
    <property type="match status" value="2"/>
</dbReference>
<evidence type="ECO:0000259" key="10">
    <source>
        <dbReference type="PROSITE" id="PS50893"/>
    </source>
</evidence>
<dbReference type="PANTHER" id="PTHR24223:SF448">
    <property type="entry name" value="FI20146P1-RELATED"/>
    <property type="match status" value="1"/>
</dbReference>
<dbReference type="Gene3D" id="1.20.1560.10">
    <property type="entry name" value="ABC transporter type 1, transmembrane domain"/>
    <property type="match status" value="2"/>
</dbReference>
<evidence type="ECO:0000256" key="9">
    <source>
        <dbReference type="SAM" id="Phobius"/>
    </source>
</evidence>
<name>A0A9C6SQ19_DROAB</name>
<keyword evidence="2" id="KW-0813">Transport</keyword>
<dbReference type="Gene3D" id="3.40.50.300">
    <property type="entry name" value="P-loop containing nucleotide triphosphate hydrolases"/>
    <property type="match status" value="2"/>
</dbReference>
<dbReference type="GO" id="GO:0016020">
    <property type="term" value="C:membrane"/>
    <property type="evidence" value="ECO:0007669"/>
    <property type="project" value="UniProtKB-SubCell"/>
</dbReference>
<feature type="transmembrane region" description="Helical" evidence="9">
    <location>
        <begin position="133"/>
        <end position="156"/>
    </location>
</feature>
<keyword evidence="6 9" id="KW-1133">Transmembrane helix</keyword>
<feature type="transmembrane region" description="Helical" evidence="9">
    <location>
        <begin position="339"/>
        <end position="360"/>
    </location>
</feature>
<dbReference type="InterPro" id="IPR011527">
    <property type="entry name" value="ABC1_TM_dom"/>
</dbReference>
<feature type="transmembrane region" description="Helical" evidence="9">
    <location>
        <begin position="312"/>
        <end position="333"/>
    </location>
</feature>
<organism evidence="12 13">
    <name type="scientific">Drosophila albomicans</name>
    <name type="common">Fruit fly</name>
    <dbReference type="NCBI Taxonomy" id="7291"/>
    <lineage>
        <taxon>Eukaryota</taxon>
        <taxon>Metazoa</taxon>
        <taxon>Ecdysozoa</taxon>
        <taxon>Arthropoda</taxon>
        <taxon>Hexapoda</taxon>
        <taxon>Insecta</taxon>
        <taxon>Pterygota</taxon>
        <taxon>Neoptera</taxon>
        <taxon>Endopterygota</taxon>
        <taxon>Diptera</taxon>
        <taxon>Brachycera</taxon>
        <taxon>Muscomorpha</taxon>
        <taxon>Ephydroidea</taxon>
        <taxon>Drosophilidae</taxon>
        <taxon>Drosophila</taxon>
    </lineage>
</organism>
<evidence type="ECO:0000256" key="1">
    <source>
        <dbReference type="ARBA" id="ARBA00004141"/>
    </source>
</evidence>
<dbReference type="InterPro" id="IPR027417">
    <property type="entry name" value="P-loop_NTPase"/>
</dbReference>
<dbReference type="FunFam" id="1.20.1560.10:FF:000014">
    <property type="entry name" value="Multidrug resistance-associated protein member 4"/>
    <property type="match status" value="1"/>
</dbReference>
<accession>A0A9C6SQ19</accession>
<keyword evidence="4" id="KW-0547">Nucleotide-binding</keyword>